<dbReference type="GO" id="GO:0016020">
    <property type="term" value="C:membrane"/>
    <property type="evidence" value="ECO:0007669"/>
    <property type="project" value="UniProtKB-SubCell"/>
</dbReference>
<dbReference type="PANTHER" id="PTHR11360:SF303">
    <property type="entry name" value="MAJOR FACILITATOR SUPERFAMILY (MFS) PROFILE DOMAIN-CONTAINING PROTEIN"/>
    <property type="match status" value="1"/>
</dbReference>
<dbReference type="AlphaFoldDB" id="A0A9J6GSC5"/>
<accession>A0A9J6GSC5</accession>
<keyword evidence="2" id="KW-0812">Transmembrane</keyword>
<dbReference type="InterPro" id="IPR020846">
    <property type="entry name" value="MFS_dom"/>
</dbReference>
<feature type="transmembrane region" description="Helical" evidence="2">
    <location>
        <begin position="211"/>
        <end position="233"/>
    </location>
</feature>
<name>A0A9J6GSC5_HAELO</name>
<feature type="transmembrane region" description="Helical" evidence="2">
    <location>
        <begin position="180"/>
        <end position="199"/>
    </location>
</feature>
<evidence type="ECO:0000313" key="4">
    <source>
        <dbReference type="EMBL" id="KAH9377632.1"/>
    </source>
</evidence>
<evidence type="ECO:0000259" key="3">
    <source>
        <dbReference type="PROSITE" id="PS50850"/>
    </source>
</evidence>
<sequence length="273" mass="28977">MYNTTPGLLGPPVTTMAYGAQEKRNTVAPAISCKEKSLEPTKKRVSIPRYGPDSVHSWMTAVACSLATFFGVAARRSAGFLYVAILRNFNATRAEAAWPVIVMSGVISLGGFVSGPIAHKFTARPVVVAGSVISAVGLMLAYFATNVGHLVAFLAVFHGIGSGMVFVVTPTLINEHFIRYRGLAMGINFAGSTMATFVFPKMLEVFTDNYGFKGAMLLFGAVSLNSLAFSLFLRQPAWLTKRLEAEAKASAAAAKIAAEAVNVPKTSLTNGDV</sequence>
<comment type="subcellular location">
    <subcellularLocation>
        <location evidence="1">Membrane</location>
        <topology evidence="1">Multi-pass membrane protein</topology>
    </subcellularLocation>
</comment>
<dbReference type="InterPro" id="IPR036259">
    <property type="entry name" value="MFS_trans_sf"/>
</dbReference>
<proteinExistence type="predicted"/>
<dbReference type="InterPro" id="IPR050327">
    <property type="entry name" value="Proton-linked_MCT"/>
</dbReference>
<dbReference type="Proteomes" id="UP000821853">
    <property type="component" value="Unassembled WGS sequence"/>
</dbReference>
<dbReference type="PANTHER" id="PTHR11360">
    <property type="entry name" value="MONOCARBOXYLATE TRANSPORTER"/>
    <property type="match status" value="1"/>
</dbReference>
<evidence type="ECO:0000313" key="5">
    <source>
        <dbReference type="Proteomes" id="UP000821853"/>
    </source>
</evidence>
<keyword evidence="5" id="KW-1185">Reference proteome</keyword>
<comment type="caution">
    <text evidence="4">The sequence shown here is derived from an EMBL/GenBank/DDBJ whole genome shotgun (WGS) entry which is preliminary data.</text>
</comment>
<dbReference type="OrthoDB" id="6499973at2759"/>
<dbReference type="Gene3D" id="1.20.1250.20">
    <property type="entry name" value="MFS general substrate transporter like domains"/>
    <property type="match status" value="1"/>
</dbReference>
<keyword evidence="2" id="KW-0472">Membrane</keyword>
<feature type="transmembrane region" description="Helical" evidence="2">
    <location>
        <begin position="96"/>
        <end position="114"/>
    </location>
</feature>
<feature type="domain" description="Major facilitator superfamily (MFS) profile" evidence="3">
    <location>
        <begin position="60"/>
        <end position="273"/>
    </location>
</feature>
<dbReference type="VEuPathDB" id="VectorBase:HLOH_050802"/>
<dbReference type="SUPFAM" id="SSF103473">
    <property type="entry name" value="MFS general substrate transporter"/>
    <property type="match status" value="1"/>
</dbReference>
<protein>
    <recommendedName>
        <fullName evidence="3">Major facilitator superfamily (MFS) profile domain-containing protein</fullName>
    </recommendedName>
</protein>
<dbReference type="OMA" id="CCINAFA"/>
<keyword evidence="2" id="KW-1133">Transmembrane helix</keyword>
<evidence type="ECO:0000256" key="1">
    <source>
        <dbReference type="ARBA" id="ARBA00004141"/>
    </source>
</evidence>
<organism evidence="4 5">
    <name type="scientific">Haemaphysalis longicornis</name>
    <name type="common">Bush tick</name>
    <dbReference type="NCBI Taxonomy" id="44386"/>
    <lineage>
        <taxon>Eukaryota</taxon>
        <taxon>Metazoa</taxon>
        <taxon>Ecdysozoa</taxon>
        <taxon>Arthropoda</taxon>
        <taxon>Chelicerata</taxon>
        <taxon>Arachnida</taxon>
        <taxon>Acari</taxon>
        <taxon>Parasitiformes</taxon>
        <taxon>Ixodida</taxon>
        <taxon>Ixodoidea</taxon>
        <taxon>Ixodidae</taxon>
        <taxon>Haemaphysalinae</taxon>
        <taxon>Haemaphysalis</taxon>
    </lineage>
</organism>
<feature type="transmembrane region" description="Helical" evidence="2">
    <location>
        <begin position="58"/>
        <end position="76"/>
    </location>
</feature>
<dbReference type="PROSITE" id="PS50850">
    <property type="entry name" value="MFS"/>
    <property type="match status" value="1"/>
</dbReference>
<gene>
    <name evidence="4" type="ORF">HPB48_019251</name>
</gene>
<dbReference type="InterPro" id="IPR011701">
    <property type="entry name" value="MFS"/>
</dbReference>
<reference evidence="4 5" key="1">
    <citation type="journal article" date="2020" name="Cell">
        <title>Large-Scale Comparative Analyses of Tick Genomes Elucidate Their Genetic Diversity and Vector Capacities.</title>
        <authorList>
            <consortium name="Tick Genome and Microbiome Consortium (TIGMIC)"/>
            <person name="Jia N."/>
            <person name="Wang J."/>
            <person name="Shi W."/>
            <person name="Du L."/>
            <person name="Sun Y."/>
            <person name="Zhan W."/>
            <person name="Jiang J.F."/>
            <person name="Wang Q."/>
            <person name="Zhang B."/>
            <person name="Ji P."/>
            <person name="Bell-Sakyi L."/>
            <person name="Cui X.M."/>
            <person name="Yuan T.T."/>
            <person name="Jiang B.G."/>
            <person name="Yang W.F."/>
            <person name="Lam T.T."/>
            <person name="Chang Q.C."/>
            <person name="Ding S.J."/>
            <person name="Wang X.J."/>
            <person name="Zhu J.G."/>
            <person name="Ruan X.D."/>
            <person name="Zhao L."/>
            <person name="Wei J.T."/>
            <person name="Ye R.Z."/>
            <person name="Que T.C."/>
            <person name="Du C.H."/>
            <person name="Zhou Y.H."/>
            <person name="Cheng J.X."/>
            <person name="Dai P.F."/>
            <person name="Guo W.B."/>
            <person name="Han X.H."/>
            <person name="Huang E.J."/>
            <person name="Li L.F."/>
            <person name="Wei W."/>
            <person name="Gao Y.C."/>
            <person name="Liu J.Z."/>
            <person name="Shao H.Z."/>
            <person name="Wang X."/>
            <person name="Wang C.C."/>
            <person name="Yang T.C."/>
            <person name="Huo Q.B."/>
            <person name="Li W."/>
            <person name="Chen H.Y."/>
            <person name="Chen S.E."/>
            <person name="Zhou L.G."/>
            <person name="Ni X.B."/>
            <person name="Tian J.H."/>
            <person name="Sheng Y."/>
            <person name="Liu T."/>
            <person name="Pan Y.S."/>
            <person name="Xia L.Y."/>
            <person name="Li J."/>
            <person name="Zhao F."/>
            <person name="Cao W.C."/>
        </authorList>
    </citation>
    <scope>NUCLEOTIDE SEQUENCE [LARGE SCALE GENOMIC DNA]</scope>
    <source>
        <strain evidence="4">HaeL-2018</strain>
    </source>
</reference>
<feature type="transmembrane region" description="Helical" evidence="2">
    <location>
        <begin position="126"/>
        <end position="144"/>
    </location>
</feature>
<dbReference type="Pfam" id="PF07690">
    <property type="entry name" value="MFS_1"/>
    <property type="match status" value="1"/>
</dbReference>
<feature type="transmembrane region" description="Helical" evidence="2">
    <location>
        <begin position="150"/>
        <end position="173"/>
    </location>
</feature>
<dbReference type="EMBL" id="JABSTR010000008">
    <property type="protein sequence ID" value="KAH9377632.1"/>
    <property type="molecule type" value="Genomic_DNA"/>
</dbReference>
<dbReference type="GO" id="GO:0008028">
    <property type="term" value="F:monocarboxylic acid transmembrane transporter activity"/>
    <property type="evidence" value="ECO:0007669"/>
    <property type="project" value="TreeGrafter"/>
</dbReference>
<evidence type="ECO:0000256" key="2">
    <source>
        <dbReference type="SAM" id="Phobius"/>
    </source>
</evidence>